<organism evidence="2 3">
    <name type="scientific">Pomacea canaliculata</name>
    <name type="common">Golden apple snail</name>
    <dbReference type="NCBI Taxonomy" id="400727"/>
    <lineage>
        <taxon>Eukaryota</taxon>
        <taxon>Metazoa</taxon>
        <taxon>Spiralia</taxon>
        <taxon>Lophotrochozoa</taxon>
        <taxon>Mollusca</taxon>
        <taxon>Gastropoda</taxon>
        <taxon>Caenogastropoda</taxon>
        <taxon>Architaenioglossa</taxon>
        <taxon>Ampullarioidea</taxon>
        <taxon>Ampullariidae</taxon>
        <taxon>Pomacea</taxon>
    </lineage>
</organism>
<dbReference type="EMBL" id="PZQS01000005">
    <property type="protein sequence ID" value="PVD30428.1"/>
    <property type="molecule type" value="Genomic_DNA"/>
</dbReference>
<protein>
    <submittedName>
        <fullName evidence="2">Uncharacterized protein</fullName>
    </submittedName>
</protein>
<reference evidence="2 3" key="1">
    <citation type="submission" date="2018-04" db="EMBL/GenBank/DDBJ databases">
        <title>The genome of golden apple snail Pomacea canaliculata provides insight into stress tolerance and invasive adaptation.</title>
        <authorList>
            <person name="Liu C."/>
            <person name="Liu B."/>
            <person name="Ren Y."/>
            <person name="Zhang Y."/>
            <person name="Wang H."/>
            <person name="Li S."/>
            <person name="Jiang F."/>
            <person name="Yin L."/>
            <person name="Zhang G."/>
            <person name="Qian W."/>
            <person name="Fan W."/>
        </authorList>
    </citation>
    <scope>NUCLEOTIDE SEQUENCE [LARGE SCALE GENOMIC DNA]</scope>
    <source>
        <strain evidence="2">SZHN2017</strain>
        <tissue evidence="2">Muscle</tissue>
    </source>
</reference>
<accession>A0A2T7PAJ0</accession>
<sequence>MNCPFPEAAIPRNKINGYIREVDQCNSMILMNEKPETKSLIFLPRSQRQYYRRSNHSTGAAPTLHQAAQGREHTK</sequence>
<name>A0A2T7PAJ0_POMCA</name>
<evidence type="ECO:0000256" key="1">
    <source>
        <dbReference type="SAM" id="MobiDB-lite"/>
    </source>
</evidence>
<proteinExistence type="predicted"/>
<evidence type="ECO:0000313" key="2">
    <source>
        <dbReference type="EMBL" id="PVD30428.1"/>
    </source>
</evidence>
<dbReference type="AlphaFoldDB" id="A0A2T7PAJ0"/>
<feature type="region of interest" description="Disordered" evidence="1">
    <location>
        <begin position="51"/>
        <end position="75"/>
    </location>
</feature>
<dbReference type="Proteomes" id="UP000245119">
    <property type="component" value="Linkage Group LG5"/>
</dbReference>
<evidence type="ECO:0000313" key="3">
    <source>
        <dbReference type="Proteomes" id="UP000245119"/>
    </source>
</evidence>
<comment type="caution">
    <text evidence="2">The sequence shown here is derived from an EMBL/GenBank/DDBJ whole genome shotgun (WGS) entry which is preliminary data.</text>
</comment>
<keyword evidence="3" id="KW-1185">Reference proteome</keyword>
<gene>
    <name evidence="2" type="ORF">C0Q70_09694</name>
</gene>